<dbReference type="PANTHER" id="PTHR33286">
    <property type="entry name" value="BIFUNCTIONAL INHIBITOR/LIPID-TRANSFER PROTEIN/SEED STORAGE 2S ALBUMIN SUPERFAMILY PROTEIN"/>
    <property type="match status" value="1"/>
</dbReference>
<organism evidence="3 4">
    <name type="scientific">Panicum virgatum</name>
    <name type="common">Blackwell switchgrass</name>
    <dbReference type="NCBI Taxonomy" id="38727"/>
    <lineage>
        <taxon>Eukaryota</taxon>
        <taxon>Viridiplantae</taxon>
        <taxon>Streptophyta</taxon>
        <taxon>Embryophyta</taxon>
        <taxon>Tracheophyta</taxon>
        <taxon>Spermatophyta</taxon>
        <taxon>Magnoliopsida</taxon>
        <taxon>Liliopsida</taxon>
        <taxon>Poales</taxon>
        <taxon>Poaceae</taxon>
        <taxon>PACMAD clade</taxon>
        <taxon>Panicoideae</taxon>
        <taxon>Panicodae</taxon>
        <taxon>Paniceae</taxon>
        <taxon>Panicinae</taxon>
        <taxon>Panicum</taxon>
        <taxon>Panicum sect. Hiantes</taxon>
    </lineage>
</organism>
<keyword evidence="4" id="KW-1185">Reference proteome</keyword>
<comment type="caution">
    <text evidence="3">The sequence shown here is derived from an EMBL/GenBank/DDBJ whole genome shotgun (WGS) entry which is preliminary data.</text>
</comment>
<keyword evidence="1" id="KW-0732">Signal</keyword>
<protein>
    <recommendedName>
        <fullName evidence="2">Bifunctional inhibitor/plant lipid transfer protein/seed storage helical domain-containing protein</fullName>
    </recommendedName>
</protein>
<evidence type="ECO:0000313" key="3">
    <source>
        <dbReference type="EMBL" id="KAG2586917.1"/>
    </source>
</evidence>
<evidence type="ECO:0000259" key="2">
    <source>
        <dbReference type="Pfam" id="PF14368"/>
    </source>
</evidence>
<proteinExistence type="predicted"/>
<feature type="domain" description="Bifunctional inhibitor/plant lipid transfer protein/seed storage helical" evidence="2">
    <location>
        <begin position="14"/>
        <end position="104"/>
    </location>
</feature>
<dbReference type="EMBL" id="CM029046">
    <property type="protein sequence ID" value="KAG2586917.1"/>
    <property type="molecule type" value="Genomic_DNA"/>
</dbReference>
<feature type="chain" id="PRO_5035738088" description="Bifunctional inhibitor/plant lipid transfer protein/seed storage helical domain-containing protein" evidence="1">
    <location>
        <begin position="27"/>
        <end position="121"/>
    </location>
</feature>
<feature type="signal peptide" evidence="1">
    <location>
        <begin position="1"/>
        <end position="26"/>
    </location>
</feature>
<dbReference type="Pfam" id="PF14368">
    <property type="entry name" value="LTP_2"/>
    <property type="match status" value="1"/>
</dbReference>
<dbReference type="PANTHER" id="PTHR33286:SF44">
    <property type="entry name" value="5A2 PROTEIN"/>
    <property type="match status" value="1"/>
</dbReference>
<evidence type="ECO:0000313" key="4">
    <source>
        <dbReference type="Proteomes" id="UP000823388"/>
    </source>
</evidence>
<dbReference type="InterPro" id="IPR016140">
    <property type="entry name" value="Bifunc_inhib/LTP/seed_store"/>
</dbReference>
<sequence length="121" mass="13501">MPMKLEPRLVFIALVFAVFTAHQVCGEKDCYDERDLVISKCMVTINIGTAYVNPSQSCIDAVEQSDMECVCRVITADLEAKISIMKILRLAYECHKSIPVGSKCGRDIEDKNGFNRAPARI</sequence>
<accession>A0A8T0RLN3</accession>
<gene>
    <name evidence="3" type="ORF">PVAP13_5NG082200</name>
</gene>
<dbReference type="Proteomes" id="UP000823388">
    <property type="component" value="Chromosome 5N"/>
</dbReference>
<dbReference type="InterPro" id="IPR036312">
    <property type="entry name" value="Bifun_inhib/LTP/seed_sf"/>
</dbReference>
<name>A0A8T0RLN3_PANVG</name>
<dbReference type="AlphaFoldDB" id="A0A8T0RLN3"/>
<evidence type="ECO:0000256" key="1">
    <source>
        <dbReference type="SAM" id="SignalP"/>
    </source>
</evidence>
<reference evidence="3" key="1">
    <citation type="submission" date="2020-05" db="EMBL/GenBank/DDBJ databases">
        <title>WGS assembly of Panicum virgatum.</title>
        <authorList>
            <person name="Lovell J.T."/>
            <person name="Jenkins J."/>
            <person name="Shu S."/>
            <person name="Juenger T.E."/>
            <person name="Schmutz J."/>
        </authorList>
    </citation>
    <scope>NUCLEOTIDE SEQUENCE</scope>
    <source>
        <strain evidence="3">AP13</strain>
    </source>
</reference>
<dbReference type="Gene3D" id="1.10.110.10">
    <property type="entry name" value="Plant lipid-transfer and hydrophobic proteins"/>
    <property type="match status" value="1"/>
</dbReference>